<dbReference type="AlphaFoldDB" id="A0A8J5ZUE6"/>
<feature type="compositionally biased region" description="Basic and acidic residues" evidence="2">
    <location>
        <begin position="189"/>
        <end position="202"/>
    </location>
</feature>
<feature type="compositionally biased region" description="Basic residues" evidence="2">
    <location>
        <begin position="260"/>
        <end position="274"/>
    </location>
</feature>
<dbReference type="OrthoDB" id="18018at2759"/>
<evidence type="ECO:0000256" key="1">
    <source>
        <dbReference type="ARBA" id="ARBA00007309"/>
    </source>
</evidence>
<protein>
    <submittedName>
        <fullName evidence="4">Small EDRK-rich factor 2</fullName>
    </submittedName>
</protein>
<feature type="domain" description="Small EDRK-rich factor-like N-terminal" evidence="3">
    <location>
        <begin position="176"/>
        <end position="209"/>
    </location>
</feature>
<evidence type="ECO:0000313" key="5">
    <source>
        <dbReference type="Proteomes" id="UP000700334"/>
    </source>
</evidence>
<dbReference type="Pfam" id="PF04419">
    <property type="entry name" value="SERF-like_N"/>
    <property type="match status" value="1"/>
</dbReference>
<dbReference type="Proteomes" id="UP000700334">
    <property type="component" value="Unassembled WGS sequence"/>
</dbReference>
<feature type="non-terminal residue" evidence="4">
    <location>
        <position position="1"/>
    </location>
</feature>
<feature type="region of interest" description="Disordered" evidence="2">
    <location>
        <begin position="62"/>
        <end position="211"/>
    </location>
</feature>
<organism evidence="4 5">
    <name type="scientific">Galemys pyrenaicus</name>
    <name type="common">Iberian desman</name>
    <name type="synonym">Pyrenean desman</name>
    <dbReference type="NCBI Taxonomy" id="202257"/>
    <lineage>
        <taxon>Eukaryota</taxon>
        <taxon>Metazoa</taxon>
        <taxon>Chordata</taxon>
        <taxon>Craniata</taxon>
        <taxon>Vertebrata</taxon>
        <taxon>Euteleostomi</taxon>
        <taxon>Mammalia</taxon>
        <taxon>Eutheria</taxon>
        <taxon>Laurasiatheria</taxon>
        <taxon>Eulipotyphla</taxon>
        <taxon>Talpidae</taxon>
        <taxon>Galemys</taxon>
    </lineage>
</organism>
<dbReference type="EMBL" id="JAGFMF010012266">
    <property type="protein sequence ID" value="KAG8505285.1"/>
    <property type="molecule type" value="Genomic_DNA"/>
</dbReference>
<comment type="similarity">
    <text evidence="1">Belongs to the SERF family.</text>
</comment>
<evidence type="ECO:0000259" key="3">
    <source>
        <dbReference type="Pfam" id="PF04419"/>
    </source>
</evidence>
<comment type="caution">
    <text evidence="4">The sequence shown here is derived from an EMBL/GenBank/DDBJ whole genome shotgun (WGS) entry which is preliminary data.</text>
</comment>
<accession>A0A8J5ZUE6</accession>
<dbReference type="InterPro" id="IPR007513">
    <property type="entry name" value="SERF-like_N"/>
</dbReference>
<evidence type="ECO:0000256" key="2">
    <source>
        <dbReference type="SAM" id="MobiDB-lite"/>
    </source>
</evidence>
<evidence type="ECO:0000313" key="4">
    <source>
        <dbReference type="EMBL" id="KAG8505285.1"/>
    </source>
</evidence>
<sequence>RPGAKGRGSKDGFVTLQERGGAFNVGLNEGTQRRQAGAAAVAMTPTLTLGAGNRLYTHRHLRPSLPLVKQRPSPTFRAVGEARCDGPRNPYSKSQPIPHRDPDNPRTPPLLVWAPTPSPHSKQSSRRFLRTVLSPSPNLTCPVADPGPPPPRRQQPRLEMGRCRGPGNEAWDPAGGNQRELARQKNMKKQSDSVKGKRRDDGLSAAARKQRVGIQQPHAELCPIHFHLILCALHPPASCPFCPLVPPSAPSSLPPGTRRSCSRSRKRQTRRRRNPSSFVASCPTLLPFACVPGASPTTLAFPPVVLTGPSTDGIPFALSLQWVPFVLPSPQVASPPLGNSWGTHKPVMQLCPQAGGRVDIDQLHSLSRWKVVVPAHTR</sequence>
<proteinExistence type="inferred from homology"/>
<keyword evidence="5" id="KW-1185">Reference proteome</keyword>
<dbReference type="PANTHER" id="PTHR13596:SF6">
    <property type="entry name" value="SMALL EDRK-RICH FACTOR-LIKE N-TERMINAL DOMAIN-CONTAINING PROTEIN"/>
    <property type="match status" value="1"/>
</dbReference>
<feature type="region of interest" description="Disordered" evidence="2">
    <location>
        <begin position="249"/>
        <end position="276"/>
    </location>
</feature>
<gene>
    <name evidence="4" type="ORF">J0S82_001089</name>
</gene>
<reference evidence="4" key="1">
    <citation type="journal article" date="2021" name="Evol. Appl.">
        <title>The genome of the Pyrenean desman and the effects of bottlenecks and inbreeding on the genomic landscape of an endangered species.</title>
        <authorList>
            <person name="Escoda L."/>
            <person name="Castresana J."/>
        </authorList>
    </citation>
    <scope>NUCLEOTIDE SEQUENCE</scope>
    <source>
        <strain evidence="4">IBE-C5619</strain>
    </source>
</reference>
<dbReference type="PANTHER" id="PTHR13596">
    <property type="entry name" value="SMALL EDRK-RICH FACTOR 1"/>
    <property type="match status" value="1"/>
</dbReference>
<dbReference type="InterPro" id="IPR040211">
    <property type="entry name" value="SERF1/2-like"/>
</dbReference>
<name>A0A8J5ZUE6_GALPY</name>